<keyword evidence="3" id="KW-1185">Reference proteome</keyword>
<organism evidence="2 3">
    <name type="scientific">Trichinella pseudospiralis</name>
    <name type="common">Parasitic roundworm</name>
    <dbReference type="NCBI Taxonomy" id="6337"/>
    <lineage>
        <taxon>Eukaryota</taxon>
        <taxon>Metazoa</taxon>
        <taxon>Ecdysozoa</taxon>
        <taxon>Nematoda</taxon>
        <taxon>Enoplea</taxon>
        <taxon>Dorylaimia</taxon>
        <taxon>Trichinellida</taxon>
        <taxon>Trichinellidae</taxon>
        <taxon>Trichinella</taxon>
    </lineage>
</organism>
<evidence type="ECO:0000313" key="2">
    <source>
        <dbReference type="EMBL" id="KRY85744.1"/>
    </source>
</evidence>
<protein>
    <submittedName>
        <fullName evidence="2">Uncharacterized protein</fullName>
    </submittedName>
</protein>
<name>A0A0V1FI74_TRIPS</name>
<evidence type="ECO:0000256" key="1">
    <source>
        <dbReference type="SAM" id="MobiDB-lite"/>
    </source>
</evidence>
<dbReference type="EMBL" id="JYDT01000084">
    <property type="protein sequence ID" value="KRY85744.1"/>
    <property type="molecule type" value="Genomic_DNA"/>
</dbReference>
<reference evidence="2 3" key="1">
    <citation type="submission" date="2015-01" db="EMBL/GenBank/DDBJ databases">
        <title>Evolution of Trichinella species and genotypes.</title>
        <authorList>
            <person name="Korhonen P.K."/>
            <person name="Edoardo P."/>
            <person name="Giuseppe L.R."/>
            <person name="Gasser R.B."/>
        </authorList>
    </citation>
    <scope>NUCLEOTIDE SEQUENCE [LARGE SCALE GENOMIC DNA]</scope>
    <source>
        <strain evidence="2">ISS470</strain>
    </source>
</reference>
<feature type="region of interest" description="Disordered" evidence="1">
    <location>
        <begin position="66"/>
        <end position="91"/>
    </location>
</feature>
<dbReference type="AlphaFoldDB" id="A0A0V1FI74"/>
<dbReference type="Proteomes" id="UP000054995">
    <property type="component" value="Unassembled WGS sequence"/>
</dbReference>
<feature type="compositionally biased region" description="Polar residues" evidence="1">
    <location>
        <begin position="80"/>
        <end position="91"/>
    </location>
</feature>
<sequence>MNPQTENQFCRTDCYNFSIDNRHAVGWSSNSILCKCTKSSIRREEILAICSFQLAAKSIDRSRAHTDVLDRMRQPKRITGETQMHPKSQCK</sequence>
<gene>
    <name evidence="2" type="ORF">T4D_11152</name>
</gene>
<proteinExistence type="predicted"/>
<evidence type="ECO:0000313" key="3">
    <source>
        <dbReference type="Proteomes" id="UP000054995"/>
    </source>
</evidence>
<comment type="caution">
    <text evidence="2">The sequence shown here is derived from an EMBL/GenBank/DDBJ whole genome shotgun (WGS) entry which is preliminary data.</text>
</comment>
<accession>A0A0V1FI74</accession>